<sequence length="177" mass="20985">MYKSVADRIRQITLRGSLPRIKKPEKLSESEIDYYEKLFHFFDLNGDKHLNIKEFSKLIRHECGDISSIHFNIEKPFNKMDINGDRKVSLQEYLAHVSNSKKKMLPDKKLIEIFNSYDTNFDAHINLDELRQILLYMGEDYGRSDLRNIFVSVDEDKDGFIDVYQFLNLMNNKLRAK</sequence>
<evidence type="ECO:0000256" key="1">
    <source>
        <dbReference type="ARBA" id="ARBA00022723"/>
    </source>
</evidence>
<dbReference type="SMART" id="SM00054">
    <property type="entry name" value="EFh"/>
    <property type="match status" value="4"/>
</dbReference>
<comment type="caution">
    <text evidence="5">The sequence shown here is derived from an EMBL/GenBank/DDBJ whole genome shotgun (WGS) entry which is preliminary data.</text>
</comment>
<feature type="domain" description="EF-hand" evidence="4">
    <location>
        <begin position="105"/>
        <end position="140"/>
    </location>
</feature>
<dbReference type="InterPro" id="IPR002048">
    <property type="entry name" value="EF_hand_dom"/>
</dbReference>
<dbReference type="EMBL" id="JAPXFL010000007">
    <property type="protein sequence ID" value="KAK9503805.1"/>
    <property type="molecule type" value="Genomic_DNA"/>
</dbReference>
<evidence type="ECO:0000256" key="2">
    <source>
        <dbReference type="ARBA" id="ARBA00022737"/>
    </source>
</evidence>
<dbReference type="PROSITE" id="PS50222">
    <property type="entry name" value="EF_HAND_2"/>
    <property type="match status" value="4"/>
</dbReference>
<evidence type="ECO:0000313" key="6">
    <source>
        <dbReference type="Proteomes" id="UP001461498"/>
    </source>
</evidence>
<keyword evidence="3" id="KW-0106">Calcium</keyword>
<feature type="domain" description="EF-hand" evidence="4">
    <location>
        <begin position="30"/>
        <end position="65"/>
    </location>
</feature>
<feature type="domain" description="EF-hand" evidence="4">
    <location>
        <begin position="141"/>
        <end position="176"/>
    </location>
</feature>
<keyword evidence="6" id="KW-1185">Reference proteome</keyword>
<evidence type="ECO:0000256" key="3">
    <source>
        <dbReference type="ARBA" id="ARBA00022837"/>
    </source>
</evidence>
<evidence type="ECO:0000259" key="4">
    <source>
        <dbReference type="PROSITE" id="PS50222"/>
    </source>
</evidence>
<keyword evidence="1" id="KW-0479">Metal-binding</keyword>
<dbReference type="PROSITE" id="PS00018">
    <property type="entry name" value="EF_HAND_1"/>
    <property type="match status" value="2"/>
</dbReference>
<dbReference type="PANTHER" id="PTHR45942">
    <property type="entry name" value="PROTEIN PHOSPATASE 3 REGULATORY SUBUNIT B ALPHA ISOFORM TYPE 1"/>
    <property type="match status" value="1"/>
</dbReference>
<dbReference type="Proteomes" id="UP001461498">
    <property type="component" value="Unassembled WGS sequence"/>
</dbReference>
<dbReference type="Pfam" id="PF13499">
    <property type="entry name" value="EF-hand_7"/>
    <property type="match status" value="2"/>
</dbReference>
<dbReference type="CDD" id="cd00051">
    <property type="entry name" value="EFh"/>
    <property type="match status" value="1"/>
</dbReference>
<protein>
    <recommendedName>
        <fullName evidence="4">EF-hand domain-containing protein</fullName>
    </recommendedName>
</protein>
<accession>A0AAW1D635</accession>
<dbReference type="Gene3D" id="1.10.238.10">
    <property type="entry name" value="EF-hand"/>
    <property type="match status" value="2"/>
</dbReference>
<name>A0AAW1D635_9HEMI</name>
<dbReference type="GO" id="GO:0005509">
    <property type="term" value="F:calcium ion binding"/>
    <property type="evidence" value="ECO:0007669"/>
    <property type="project" value="InterPro"/>
</dbReference>
<dbReference type="InterPro" id="IPR011992">
    <property type="entry name" value="EF-hand-dom_pair"/>
</dbReference>
<dbReference type="AlphaFoldDB" id="A0AAW1D635"/>
<dbReference type="FunFam" id="1.10.238.10:FF:000003">
    <property type="entry name" value="Calmodulin A"/>
    <property type="match status" value="1"/>
</dbReference>
<reference evidence="5 6" key="1">
    <citation type="submission" date="2022-12" db="EMBL/GenBank/DDBJ databases">
        <title>Chromosome-level genome assembly of true bugs.</title>
        <authorList>
            <person name="Ma L."/>
            <person name="Li H."/>
        </authorList>
    </citation>
    <scope>NUCLEOTIDE SEQUENCE [LARGE SCALE GENOMIC DNA]</scope>
    <source>
        <strain evidence="5">Lab_2022b</strain>
    </source>
</reference>
<feature type="domain" description="EF-hand" evidence="4">
    <location>
        <begin position="68"/>
        <end position="103"/>
    </location>
</feature>
<proteinExistence type="predicted"/>
<dbReference type="SUPFAM" id="SSF47473">
    <property type="entry name" value="EF-hand"/>
    <property type="match status" value="1"/>
</dbReference>
<evidence type="ECO:0000313" key="5">
    <source>
        <dbReference type="EMBL" id="KAK9503805.1"/>
    </source>
</evidence>
<dbReference type="InterPro" id="IPR018247">
    <property type="entry name" value="EF_Hand_1_Ca_BS"/>
</dbReference>
<organism evidence="5 6">
    <name type="scientific">Rhynocoris fuscipes</name>
    <dbReference type="NCBI Taxonomy" id="488301"/>
    <lineage>
        <taxon>Eukaryota</taxon>
        <taxon>Metazoa</taxon>
        <taxon>Ecdysozoa</taxon>
        <taxon>Arthropoda</taxon>
        <taxon>Hexapoda</taxon>
        <taxon>Insecta</taxon>
        <taxon>Pterygota</taxon>
        <taxon>Neoptera</taxon>
        <taxon>Paraneoptera</taxon>
        <taxon>Hemiptera</taxon>
        <taxon>Heteroptera</taxon>
        <taxon>Panheteroptera</taxon>
        <taxon>Cimicomorpha</taxon>
        <taxon>Reduviidae</taxon>
        <taxon>Harpactorinae</taxon>
        <taxon>Harpactorini</taxon>
        <taxon>Rhynocoris</taxon>
    </lineage>
</organism>
<gene>
    <name evidence="5" type="ORF">O3M35_010283</name>
</gene>
<keyword evidence="2" id="KW-0677">Repeat</keyword>